<dbReference type="Gene3D" id="3.30.70.1450">
    <property type="entry name" value="Regulator of K+ conductance, C-terminal domain"/>
    <property type="match status" value="1"/>
</dbReference>
<dbReference type="KEGG" id="drt:Dret_1793"/>
<dbReference type="Proteomes" id="UP000001052">
    <property type="component" value="Chromosome"/>
</dbReference>
<organism evidence="2 3">
    <name type="scientific">Desulfohalobium retbaense (strain ATCC 49708 / DSM 5692 / JCM 16813 / HR100)</name>
    <dbReference type="NCBI Taxonomy" id="485915"/>
    <lineage>
        <taxon>Bacteria</taxon>
        <taxon>Pseudomonadati</taxon>
        <taxon>Thermodesulfobacteriota</taxon>
        <taxon>Desulfovibrionia</taxon>
        <taxon>Desulfovibrionales</taxon>
        <taxon>Desulfohalobiaceae</taxon>
        <taxon>Desulfohalobium</taxon>
    </lineage>
</organism>
<evidence type="ECO:0000313" key="2">
    <source>
        <dbReference type="EMBL" id="ACV69077.1"/>
    </source>
</evidence>
<protein>
    <submittedName>
        <fullName evidence="2">TrkA-N domain protein</fullName>
    </submittedName>
</protein>
<dbReference type="InterPro" id="IPR036721">
    <property type="entry name" value="RCK_C_sf"/>
</dbReference>
<dbReference type="InterPro" id="IPR050721">
    <property type="entry name" value="Trk_Ktr_HKT_K-transport"/>
</dbReference>
<dbReference type="Pfam" id="PF02254">
    <property type="entry name" value="TrkA_N"/>
    <property type="match status" value="1"/>
</dbReference>
<dbReference type="Gene3D" id="3.40.50.720">
    <property type="entry name" value="NAD(P)-binding Rossmann-like Domain"/>
    <property type="match status" value="1"/>
</dbReference>
<evidence type="ECO:0000313" key="3">
    <source>
        <dbReference type="Proteomes" id="UP000001052"/>
    </source>
</evidence>
<dbReference type="Pfam" id="PF02080">
    <property type="entry name" value="TrkA_C"/>
    <property type="match status" value="1"/>
</dbReference>
<dbReference type="SUPFAM" id="SSF51735">
    <property type="entry name" value="NAD(P)-binding Rossmann-fold domains"/>
    <property type="match status" value="1"/>
</dbReference>
<dbReference type="eggNOG" id="COG0569">
    <property type="taxonomic scope" value="Bacteria"/>
</dbReference>
<accession>C8X3T0</accession>
<sequence length="220" mass="24492">MIKRKSYTVGVIGLGKFGVQFAQAMQGLGHEVIGIDRHQDRVNQAQEHMTQAYQADAMDKTALEQMGFADLSHVLISVGDSIASSSMITYYLKEMEVPYVWVKAIHADHEQLLRRIGATEVIIPEISAARELAHRLAMPGFVEYLPFGTDLALQEVIVDKWAGKSLRELDLTRKAHIQVVAARPSNEEKYDIIPQPDDPLNEGDALMLLGKSADLQRLKA</sequence>
<dbReference type="InterPro" id="IPR036291">
    <property type="entry name" value="NAD(P)-bd_dom_sf"/>
</dbReference>
<dbReference type="STRING" id="485915.Dret_1793"/>
<reference evidence="3" key="1">
    <citation type="submission" date="2009-09" db="EMBL/GenBank/DDBJ databases">
        <title>The complete chromosome of Desulfohalobium retbaense DSM 5692.</title>
        <authorList>
            <consortium name="US DOE Joint Genome Institute (JGI-PGF)"/>
            <person name="Lucas S."/>
            <person name="Copeland A."/>
            <person name="Lapidus A."/>
            <person name="Glavina del Rio T."/>
            <person name="Dalin E."/>
            <person name="Tice H."/>
            <person name="Bruce D."/>
            <person name="Goodwin L."/>
            <person name="Pitluck S."/>
            <person name="Kyrpides N."/>
            <person name="Mavromatis K."/>
            <person name="Ivanova N."/>
            <person name="Mikhailova N."/>
            <person name="Munk A.C."/>
            <person name="Brettin T."/>
            <person name="Detter J.C."/>
            <person name="Han C."/>
            <person name="Tapia R."/>
            <person name="Larimer F."/>
            <person name="Land M."/>
            <person name="Hauser L."/>
            <person name="Markowitz V."/>
            <person name="Cheng J.-F."/>
            <person name="Hugenholtz P."/>
            <person name="Woyke T."/>
            <person name="Wu D."/>
            <person name="Spring S."/>
            <person name="Klenk H.-P."/>
            <person name="Eisen J.A."/>
        </authorList>
    </citation>
    <scope>NUCLEOTIDE SEQUENCE [LARGE SCALE GENOMIC DNA]</scope>
    <source>
        <strain evidence="3">DSM 5692</strain>
    </source>
</reference>
<name>C8X3T0_DESRD</name>
<dbReference type="AlphaFoldDB" id="C8X3T0"/>
<dbReference type="RefSeq" id="WP_015752220.1">
    <property type="nucleotide sequence ID" value="NC_013223.1"/>
</dbReference>
<dbReference type="SUPFAM" id="SSF116726">
    <property type="entry name" value="TrkA C-terminal domain-like"/>
    <property type="match status" value="1"/>
</dbReference>
<dbReference type="EMBL" id="CP001734">
    <property type="protein sequence ID" value="ACV69077.1"/>
    <property type="molecule type" value="Genomic_DNA"/>
</dbReference>
<gene>
    <name evidence="2" type="ordered locus">Dret_1793</name>
</gene>
<dbReference type="GO" id="GO:0008324">
    <property type="term" value="F:monoatomic cation transmembrane transporter activity"/>
    <property type="evidence" value="ECO:0007669"/>
    <property type="project" value="InterPro"/>
</dbReference>
<dbReference type="InterPro" id="IPR003148">
    <property type="entry name" value="RCK_N"/>
</dbReference>
<dbReference type="PANTHER" id="PTHR43833">
    <property type="entry name" value="POTASSIUM CHANNEL PROTEIN 2-RELATED-RELATED"/>
    <property type="match status" value="1"/>
</dbReference>
<feature type="domain" description="RCK C-terminal" evidence="1">
    <location>
        <begin position="140"/>
        <end position="220"/>
    </location>
</feature>
<dbReference type="PROSITE" id="PS51202">
    <property type="entry name" value="RCK_C"/>
    <property type="match status" value="1"/>
</dbReference>
<dbReference type="GO" id="GO:0006813">
    <property type="term" value="P:potassium ion transport"/>
    <property type="evidence" value="ECO:0007669"/>
    <property type="project" value="InterPro"/>
</dbReference>
<evidence type="ECO:0000259" key="1">
    <source>
        <dbReference type="PROSITE" id="PS51202"/>
    </source>
</evidence>
<dbReference type="PANTHER" id="PTHR43833:SF7">
    <property type="entry name" value="KTR SYSTEM POTASSIUM UPTAKE PROTEIN C"/>
    <property type="match status" value="1"/>
</dbReference>
<reference evidence="2 3" key="2">
    <citation type="journal article" date="2010" name="Stand. Genomic Sci.">
        <title>Complete genome sequence of Desulfohalobium retbaense type strain (HR(100)).</title>
        <authorList>
            <person name="Spring S."/>
            <person name="Nolan M."/>
            <person name="Lapidus A."/>
            <person name="Glavina Del Rio T."/>
            <person name="Copeland A."/>
            <person name="Tice H."/>
            <person name="Cheng J.F."/>
            <person name="Lucas S."/>
            <person name="Land M."/>
            <person name="Chen F."/>
            <person name="Bruce D."/>
            <person name="Goodwin L."/>
            <person name="Pitluck S."/>
            <person name="Ivanova N."/>
            <person name="Mavromatis K."/>
            <person name="Mikhailova N."/>
            <person name="Pati A."/>
            <person name="Chen A."/>
            <person name="Palaniappan K."/>
            <person name="Hauser L."/>
            <person name="Chang Y.J."/>
            <person name="Jeffries C.D."/>
            <person name="Munk C."/>
            <person name="Kiss H."/>
            <person name="Chain P."/>
            <person name="Han C."/>
            <person name="Brettin T."/>
            <person name="Detter J.C."/>
            <person name="Schuler E."/>
            <person name="Goker M."/>
            <person name="Rohde M."/>
            <person name="Bristow J."/>
            <person name="Eisen J.A."/>
            <person name="Markowitz V."/>
            <person name="Hugenholtz P."/>
            <person name="Kyrpides N.C."/>
            <person name="Klenk H.P."/>
        </authorList>
    </citation>
    <scope>NUCLEOTIDE SEQUENCE [LARGE SCALE GENOMIC DNA]</scope>
    <source>
        <strain evidence="2 3">DSM 5692</strain>
    </source>
</reference>
<dbReference type="HOGENOM" id="CLU_046525_3_2_7"/>
<dbReference type="InterPro" id="IPR006037">
    <property type="entry name" value="RCK_C"/>
</dbReference>
<keyword evidence="3" id="KW-1185">Reference proteome</keyword>
<proteinExistence type="predicted"/>